<evidence type="ECO:0000313" key="2">
    <source>
        <dbReference type="Proteomes" id="UP000481643"/>
    </source>
</evidence>
<dbReference type="AlphaFoldDB" id="A0A6L3Y5D6"/>
<name>A0A6L3Y5D6_9HYPH</name>
<gene>
    <name evidence="1" type="ORF">F9L08_26200</name>
</gene>
<protein>
    <submittedName>
        <fullName evidence="1">Uncharacterized protein</fullName>
    </submittedName>
</protein>
<dbReference type="EMBL" id="WBVX01000045">
    <property type="protein sequence ID" value="KAB2676677.1"/>
    <property type="molecule type" value="Genomic_DNA"/>
</dbReference>
<sequence>MPSPTSNTPVFVFGSNLAGRHGKGAALWARQHRGAIYGRGVGPQGSAYAIPTKDRHLRVLPLDTIRSHVVDFLGYARGRPHLRFEVTPIGCGLAGFRPAQIAPMFAGSPPNVILPAAFLAVLAPPVREAHHG</sequence>
<dbReference type="Proteomes" id="UP000481643">
    <property type="component" value="Unassembled WGS sequence"/>
</dbReference>
<accession>A0A6L3Y5D6</accession>
<comment type="caution">
    <text evidence="1">The sequence shown here is derived from an EMBL/GenBank/DDBJ whole genome shotgun (WGS) entry which is preliminary data.</text>
</comment>
<dbReference type="RefSeq" id="WP_151653917.1">
    <property type="nucleotide sequence ID" value="NZ_WBVX01000045.1"/>
</dbReference>
<proteinExistence type="predicted"/>
<organism evidence="1 2">
    <name type="scientific">Brucella tritici</name>
    <dbReference type="NCBI Taxonomy" id="94626"/>
    <lineage>
        <taxon>Bacteria</taxon>
        <taxon>Pseudomonadati</taxon>
        <taxon>Pseudomonadota</taxon>
        <taxon>Alphaproteobacteria</taxon>
        <taxon>Hyphomicrobiales</taxon>
        <taxon>Brucellaceae</taxon>
        <taxon>Brucella/Ochrobactrum group</taxon>
        <taxon>Brucella</taxon>
    </lineage>
</organism>
<evidence type="ECO:0000313" key="1">
    <source>
        <dbReference type="EMBL" id="KAB2676677.1"/>
    </source>
</evidence>
<reference evidence="1 2" key="1">
    <citation type="submission" date="2019-09" db="EMBL/GenBank/DDBJ databases">
        <title>Taxonomic organization of the family Brucellaceae based on a phylogenomic approach.</title>
        <authorList>
            <person name="Leclercq S."/>
            <person name="Cloeckaert A."/>
            <person name="Zygmunt M.S."/>
        </authorList>
    </citation>
    <scope>NUCLEOTIDE SEQUENCE [LARGE SCALE GENOMIC DNA]</scope>
    <source>
        <strain evidence="1 2">WS1830</strain>
    </source>
</reference>